<sequence length="126" mass="13879">MSRDRPRALPYLWAHHRPAVIAFGLALAVAVFFLIRLVVHTIYWADPAHRDQPLEGWMTPGYVARSYQVDGEVLRDAIGLAPRTVPEGRPTLSRIAAARGIPLEQLVAEIEAALVAAGAGPPRRRE</sequence>
<dbReference type="eggNOG" id="ENOG503340H">
    <property type="taxonomic scope" value="Bacteria"/>
</dbReference>
<proteinExistence type="predicted"/>
<dbReference type="RefSeq" id="WP_051508431.1">
    <property type="nucleotide sequence ID" value="NZ_CP004372.1"/>
</dbReference>
<keyword evidence="1" id="KW-0812">Transmembrane</keyword>
<dbReference type="HOGENOM" id="CLU_2091708_0_0_5"/>
<accession>W8RWN9</accession>
<dbReference type="EMBL" id="CP004372">
    <property type="protein sequence ID" value="AHM05624.1"/>
    <property type="molecule type" value="Genomic_DNA"/>
</dbReference>
<protein>
    <submittedName>
        <fullName evidence="2">Uncharacterized protein</fullName>
    </submittedName>
</protein>
<evidence type="ECO:0000313" key="3">
    <source>
        <dbReference type="Proteomes" id="UP000019593"/>
    </source>
</evidence>
<keyword evidence="1" id="KW-0472">Membrane</keyword>
<keyword evidence="1" id="KW-1133">Transmembrane helix</keyword>
<organism evidence="2 3">
    <name type="scientific">Roseicyclus elongatus DSM 19469</name>
    <dbReference type="NCBI Taxonomy" id="1294273"/>
    <lineage>
        <taxon>Bacteria</taxon>
        <taxon>Pseudomonadati</taxon>
        <taxon>Pseudomonadota</taxon>
        <taxon>Alphaproteobacteria</taxon>
        <taxon>Rhodobacterales</taxon>
        <taxon>Roseobacteraceae</taxon>
        <taxon>Roseicyclus</taxon>
    </lineage>
</organism>
<keyword evidence="3" id="KW-1185">Reference proteome</keyword>
<dbReference type="Proteomes" id="UP000019593">
    <property type="component" value="Chromosome"/>
</dbReference>
<dbReference type="KEGG" id="red:roselon_03366"/>
<reference evidence="2 3" key="1">
    <citation type="submission" date="2013-03" db="EMBL/GenBank/DDBJ databases">
        <authorList>
            <person name="Fiebig A."/>
            <person name="Goeker M."/>
            <person name="Klenk H.-P.P."/>
        </authorList>
    </citation>
    <scope>NUCLEOTIDE SEQUENCE [LARGE SCALE GENOMIC DNA]</scope>
    <source>
        <strain evidence="3">DSM 19469</strain>
    </source>
</reference>
<name>W8RWN9_9RHOB</name>
<dbReference type="AlphaFoldDB" id="W8RWN9"/>
<gene>
    <name evidence="2" type="ORF">roselon_03366</name>
</gene>
<feature type="transmembrane region" description="Helical" evidence="1">
    <location>
        <begin position="20"/>
        <end position="39"/>
    </location>
</feature>
<evidence type="ECO:0000256" key="1">
    <source>
        <dbReference type="SAM" id="Phobius"/>
    </source>
</evidence>
<dbReference type="STRING" id="1294273.roselon_03366"/>
<dbReference type="OrthoDB" id="159440at2"/>
<evidence type="ECO:0000313" key="2">
    <source>
        <dbReference type="EMBL" id="AHM05624.1"/>
    </source>
</evidence>